<protein>
    <submittedName>
        <fullName evidence="4">UBC3-like protein</fullName>
    </submittedName>
</protein>
<evidence type="ECO:0000256" key="1">
    <source>
        <dbReference type="ARBA" id="ARBA00022679"/>
    </source>
</evidence>
<dbReference type="CDD" id="cd23802">
    <property type="entry name" value="UBCc_UBE2Q"/>
    <property type="match status" value="1"/>
</dbReference>
<feature type="region of interest" description="Disordered" evidence="3">
    <location>
        <begin position="115"/>
        <end position="139"/>
    </location>
</feature>
<dbReference type="EMBL" id="CP111024">
    <property type="protein sequence ID" value="WAR24474.1"/>
    <property type="molecule type" value="Genomic_DNA"/>
</dbReference>
<keyword evidence="1" id="KW-0808">Transferase</keyword>
<dbReference type="InterPro" id="IPR016135">
    <property type="entry name" value="UBQ-conjugating_enzyme/RWD"/>
</dbReference>
<organism evidence="4 5">
    <name type="scientific">Mya arenaria</name>
    <name type="common">Soft-shell clam</name>
    <dbReference type="NCBI Taxonomy" id="6604"/>
    <lineage>
        <taxon>Eukaryota</taxon>
        <taxon>Metazoa</taxon>
        <taxon>Spiralia</taxon>
        <taxon>Lophotrochozoa</taxon>
        <taxon>Mollusca</taxon>
        <taxon>Bivalvia</taxon>
        <taxon>Autobranchia</taxon>
        <taxon>Heteroconchia</taxon>
        <taxon>Euheterodonta</taxon>
        <taxon>Imparidentia</taxon>
        <taxon>Neoheterodontei</taxon>
        <taxon>Myida</taxon>
        <taxon>Myoidea</taxon>
        <taxon>Myidae</taxon>
        <taxon>Mya</taxon>
    </lineage>
</organism>
<dbReference type="PANTHER" id="PTHR46116:SF39">
    <property type="entry name" value="BACULOVIRAL IAP REPEAT-CONTAINING PROTEIN 6"/>
    <property type="match status" value="1"/>
</dbReference>
<evidence type="ECO:0000313" key="5">
    <source>
        <dbReference type="Proteomes" id="UP001164746"/>
    </source>
</evidence>
<dbReference type="Proteomes" id="UP001164746">
    <property type="component" value="Chromosome 13"/>
</dbReference>
<proteinExistence type="predicted"/>
<evidence type="ECO:0000256" key="2">
    <source>
        <dbReference type="ARBA" id="ARBA00022786"/>
    </source>
</evidence>
<dbReference type="PANTHER" id="PTHR46116">
    <property type="entry name" value="(E3-INDEPENDENT) E2 UBIQUITIN-CONJUGATING ENZYME"/>
    <property type="match status" value="1"/>
</dbReference>
<feature type="compositionally biased region" description="Acidic residues" evidence="3">
    <location>
        <begin position="119"/>
        <end position="139"/>
    </location>
</feature>
<name>A0ABY7FTK8_MYAAR</name>
<sequence length="811" mass="91883">MACSMSEDVATGVSREVDEWLLSNSDGILILLDVAGDDVDKCVVNLLLGSEYEVKLHVPSGYPNNEDCFLVESESVIQTWTIALNEFLLDKGNRLKIAEVLDRAVALFSVRTKNKHESSEDEDMEEEEEEETMDDTLDLDDDDTFTTAWELKVARKKMRWAKQEPIVREMMRKKRLEQGLDMRKQSSQQIFTSNAPSGILTNDLVKIMECEQECGFSAEPIEDNIYQWRVKLAQFEEGSDLAKDLAEIMRRHGYDYIEMEMMFEIDLFPFYPPLVKVLRPRLQGCMMQRITNIEFLQLSYWSPTKDMKSVIEGIRDFLQQWARIDVDHDRNDLSRCPYLYIEHHLLTLTQQQKTSQEKEKDEFWAKGVGYGHVNRPGWDIDAYLAANREKDNKIESALRDIVKELKRLPACQTTTEIAATSSVYDVAGTSSMDITPPPGSGDFIHDIYTVLEGSVLIPFIEQHLKENSLLEISRHASASIMLKQISKPSNGHLPESTGADNDIYTDTDSDISDAEVQDCITANVKYMWQKHQDIAAYVRRTNRQPMKGPSADPDMEEKLAKEIGELFKLVKLCLEREDLIGRCSCPPINGDAAASGDAPNNHVQKYTAAESQYRETMKPLLFESSTIPVIRIAQELSSLSSSLPLNLSSSIFVRTDDERISLMQALITGCGMVCLSLLGTWQGQGGEQWNEKTSTVLQVLVSIQSLILVPDPYFNEPGYEASMKSDEGKKASDDYNKSIRIHCINHAMVSMLQHPPPGFESVIRNHFHLKKDSILQEMQQWSRSGGKCSQLDSATHSLKKELKKLTPPAKT</sequence>
<gene>
    <name evidence="4" type="ORF">MAR_038143</name>
</gene>
<keyword evidence="2" id="KW-0833">Ubl conjugation pathway</keyword>
<dbReference type="SUPFAM" id="SSF54495">
    <property type="entry name" value="UBC-like"/>
    <property type="match status" value="2"/>
</dbReference>
<accession>A0ABY7FTK8</accession>
<dbReference type="Gene3D" id="3.10.110.10">
    <property type="entry name" value="Ubiquitin Conjugating Enzyme"/>
    <property type="match status" value="3"/>
</dbReference>
<evidence type="ECO:0000313" key="4">
    <source>
        <dbReference type="EMBL" id="WAR24474.1"/>
    </source>
</evidence>
<keyword evidence="5" id="KW-1185">Reference proteome</keyword>
<reference evidence="4" key="1">
    <citation type="submission" date="2022-11" db="EMBL/GenBank/DDBJ databases">
        <title>Centuries of genome instability and evolution in soft-shell clam transmissible cancer (bioRxiv).</title>
        <authorList>
            <person name="Hart S.F.M."/>
            <person name="Yonemitsu M.A."/>
            <person name="Giersch R.M."/>
            <person name="Beal B.F."/>
            <person name="Arriagada G."/>
            <person name="Davis B.W."/>
            <person name="Ostrander E.A."/>
            <person name="Goff S.P."/>
            <person name="Metzger M.J."/>
        </authorList>
    </citation>
    <scope>NUCLEOTIDE SEQUENCE</scope>
    <source>
        <strain evidence="4">MELC-2E11</strain>
        <tissue evidence="4">Siphon/mantle</tissue>
    </source>
</reference>
<evidence type="ECO:0000256" key="3">
    <source>
        <dbReference type="SAM" id="MobiDB-lite"/>
    </source>
</evidence>